<dbReference type="Proteomes" id="UP000612893">
    <property type="component" value="Unassembled WGS sequence"/>
</dbReference>
<evidence type="ECO:0000256" key="1">
    <source>
        <dbReference type="SAM" id="Phobius"/>
    </source>
</evidence>
<gene>
    <name evidence="3" type="ORF">JF922_04290</name>
</gene>
<evidence type="ECO:0000259" key="2">
    <source>
        <dbReference type="Pfam" id="PF13490"/>
    </source>
</evidence>
<proteinExistence type="predicted"/>
<feature type="transmembrane region" description="Helical" evidence="1">
    <location>
        <begin position="83"/>
        <end position="104"/>
    </location>
</feature>
<dbReference type="Pfam" id="PF13490">
    <property type="entry name" value="zf-HC2"/>
    <property type="match status" value="1"/>
</dbReference>
<accession>A0A934N667</accession>
<organism evidence="3 4">
    <name type="scientific">Candidatus Nephthysia bennettiae</name>
    <dbReference type="NCBI Taxonomy" id="3127016"/>
    <lineage>
        <taxon>Bacteria</taxon>
        <taxon>Bacillati</taxon>
        <taxon>Candidatus Dormiibacterota</taxon>
        <taxon>Candidatus Dormibacteria</taxon>
        <taxon>Candidatus Dormibacterales</taxon>
        <taxon>Candidatus Dormibacteraceae</taxon>
        <taxon>Candidatus Nephthysia</taxon>
    </lineage>
</organism>
<reference evidence="3" key="1">
    <citation type="submission" date="2020-10" db="EMBL/GenBank/DDBJ databases">
        <title>Ca. Dormibacterota MAGs.</title>
        <authorList>
            <person name="Montgomery K."/>
        </authorList>
    </citation>
    <scope>NUCLEOTIDE SEQUENCE [LARGE SCALE GENOMIC DNA]</scope>
    <source>
        <strain evidence="3">SC8812_S17_10</strain>
    </source>
</reference>
<evidence type="ECO:0000313" key="4">
    <source>
        <dbReference type="Proteomes" id="UP000612893"/>
    </source>
</evidence>
<sequence length="105" mass="11369">MIPPRCLLIQGHLGRYVDGALGGQRANAVRDHLEACARCLEAERMARAIPVMLASSMGPPPPPTLLPRLLVKLGRRRRRERRAISMAAALVLLLALAASAVSTLR</sequence>
<dbReference type="RefSeq" id="WP_338199403.1">
    <property type="nucleotide sequence ID" value="NZ_JAEKNR010000050.1"/>
</dbReference>
<dbReference type="InterPro" id="IPR041916">
    <property type="entry name" value="Anti_sigma_zinc_sf"/>
</dbReference>
<dbReference type="EMBL" id="JAEKNR010000050">
    <property type="protein sequence ID" value="MBJ7597291.1"/>
    <property type="molecule type" value="Genomic_DNA"/>
</dbReference>
<dbReference type="InterPro" id="IPR027383">
    <property type="entry name" value="Znf_put"/>
</dbReference>
<evidence type="ECO:0000313" key="3">
    <source>
        <dbReference type="EMBL" id="MBJ7597291.1"/>
    </source>
</evidence>
<dbReference type="Gene3D" id="1.10.10.1320">
    <property type="entry name" value="Anti-sigma factor, zinc-finger domain"/>
    <property type="match status" value="1"/>
</dbReference>
<name>A0A934N667_9BACT</name>
<feature type="domain" description="Putative zinc-finger" evidence="2">
    <location>
        <begin position="6"/>
        <end position="39"/>
    </location>
</feature>
<keyword evidence="1" id="KW-0472">Membrane</keyword>
<keyword evidence="4" id="KW-1185">Reference proteome</keyword>
<keyword evidence="1" id="KW-1133">Transmembrane helix</keyword>
<dbReference type="AlphaFoldDB" id="A0A934N667"/>
<protein>
    <submittedName>
        <fullName evidence="3">Zf-HC2 domain-containing protein</fullName>
    </submittedName>
</protein>
<comment type="caution">
    <text evidence="3">The sequence shown here is derived from an EMBL/GenBank/DDBJ whole genome shotgun (WGS) entry which is preliminary data.</text>
</comment>
<keyword evidence="1" id="KW-0812">Transmembrane</keyword>